<sequence>MSGALASGVIQLLVEFGLVRPRAEDDRRGRHPSRDDA</sequence>
<proteinExistence type="predicted"/>
<dbReference type="AlphaFoldDB" id="A0A4R1IHI1"/>
<name>A0A4R1IHI1_ANCAQ</name>
<gene>
    <name evidence="1" type="ORF">EV667_1107</name>
</gene>
<dbReference type="Proteomes" id="UP000295030">
    <property type="component" value="Unassembled WGS sequence"/>
</dbReference>
<dbReference type="EMBL" id="SMFY01000001">
    <property type="protein sequence ID" value="TCK31002.1"/>
    <property type="molecule type" value="Genomic_DNA"/>
</dbReference>
<reference evidence="1 2" key="1">
    <citation type="submission" date="2019-03" db="EMBL/GenBank/DDBJ databases">
        <title>Genomic Encyclopedia of Type Strains, Phase IV (KMG-IV): sequencing the most valuable type-strain genomes for metagenomic binning, comparative biology and taxonomic classification.</title>
        <authorList>
            <person name="Goeker M."/>
        </authorList>
    </citation>
    <scope>NUCLEOTIDE SEQUENCE [LARGE SCALE GENOMIC DNA]</scope>
    <source>
        <strain evidence="1 2">DSM 101</strain>
    </source>
</reference>
<organism evidence="1 2">
    <name type="scientific">Ancylobacter aquaticus</name>
    <dbReference type="NCBI Taxonomy" id="100"/>
    <lineage>
        <taxon>Bacteria</taxon>
        <taxon>Pseudomonadati</taxon>
        <taxon>Pseudomonadota</taxon>
        <taxon>Alphaproteobacteria</taxon>
        <taxon>Hyphomicrobiales</taxon>
        <taxon>Xanthobacteraceae</taxon>
        <taxon>Ancylobacter</taxon>
    </lineage>
</organism>
<accession>A0A4R1IHI1</accession>
<keyword evidence="2" id="KW-1185">Reference proteome</keyword>
<evidence type="ECO:0000313" key="1">
    <source>
        <dbReference type="EMBL" id="TCK31002.1"/>
    </source>
</evidence>
<evidence type="ECO:0000313" key="2">
    <source>
        <dbReference type="Proteomes" id="UP000295030"/>
    </source>
</evidence>
<comment type="caution">
    <text evidence="1">The sequence shown here is derived from an EMBL/GenBank/DDBJ whole genome shotgun (WGS) entry which is preliminary data.</text>
</comment>
<protein>
    <submittedName>
        <fullName evidence="1">Uncharacterized protein</fullName>
    </submittedName>
</protein>